<gene>
    <name evidence="1" type="ORF">BpHYR1_039258</name>
</gene>
<dbReference type="Proteomes" id="UP000276133">
    <property type="component" value="Unassembled WGS sequence"/>
</dbReference>
<keyword evidence="2" id="KW-1185">Reference proteome</keyword>
<feature type="non-terminal residue" evidence="1">
    <location>
        <position position="1"/>
    </location>
</feature>
<comment type="caution">
    <text evidence="1">The sequence shown here is derived from an EMBL/GenBank/DDBJ whole genome shotgun (WGS) entry which is preliminary data.</text>
</comment>
<evidence type="ECO:0000313" key="1">
    <source>
        <dbReference type="EMBL" id="RMZ94336.1"/>
    </source>
</evidence>
<sequence length="87" mass="10239">LFFSIGYFYFYLSHPEQKKYLLLAIDNFLINLEGGQSDHLPFLSNTLSITFYLEQNQLIIQEQSGFRKNRRTANSKLTKNKKCDVNI</sequence>
<reference evidence="1 2" key="1">
    <citation type="journal article" date="2018" name="Sci. Rep.">
        <title>Genomic signatures of local adaptation to the degree of environmental predictability in rotifers.</title>
        <authorList>
            <person name="Franch-Gras L."/>
            <person name="Hahn C."/>
            <person name="Garcia-Roger E.M."/>
            <person name="Carmona M.J."/>
            <person name="Serra M."/>
            <person name="Gomez A."/>
        </authorList>
    </citation>
    <scope>NUCLEOTIDE SEQUENCE [LARGE SCALE GENOMIC DNA]</scope>
    <source>
        <strain evidence="1">HYR1</strain>
    </source>
</reference>
<dbReference type="AlphaFoldDB" id="A0A3M7P5H4"/>
<protein>
    <submittedName>
        <fullName evidence="1">Uncharacterized protein</fullName>
    </submittedName>
</protein>
<evidence type="ECO:0000313" key="2">
    <source>
        <dbReference type="Proteomes" id="UP000276133"/>
    </source>
</evidence>
<organism evidence="1 2">
    <name type="scientific">Brachionus plicatilis</name>
    <name type="common">Marine rotifer</name>
    <name type="synonym">Brachionus muelleri</name>
    <dbReference type="NCBI Taxonomy" id="10195"/>
    <lineage>
        <taxon>Eukaryota</taxon>
        <taxon>Metazoa</taxon>
        <taxon>Spiralia</taxon>
        <taxon>Gnathifera</taxon>
        <taxon>Rotifera</taxon>
        <taxon>Eurotatoria</taxon>
        <taxon>Monogononta</taxon>
        <taxon>Pseudotrocha</taxon>
        <taxon>Ploima</taxon>
        <taxon>Brachionidae</taxon>
        <taxon>Brachionus</taxon>
    </lineage>
</organism>
<accession>A0A3M7P5H4</accession>
<proteinExistence type="predicted"/>
<dbReference type="EMBL" id="REGN01013124">
    <property type="protein sequence ID" value="RMZ94336.1"/>
    <property type="molecule type" value="Genomic_DNA"/>
</dbReference>
<name>A0A3M7P5H4_BRAPC</name>